<dbReference type="InterPro" id="IPR002734">
    <property type="entry name" value="RibDG_C"/>
</dbReference>
<dbReference type="HOGENOM" id="CLU_073038_1_0_6"/>
<comment type="pathway">
    <text evidence="1">Cofactor biosynthesis; riboflavin biosynthesis.</text>
</comment>
<dbReference type="OrthoDB" id="9800865at2"/>
<evidence type="ECO:0000256" key="1">
    <source>
        <dbReference type="ARBA" id="ARBA00005104"/>
    </source>
</evidence>
<organism evidence="5 6">
    <name type="scientific">Frateuria aurantia (strain ATCC 33424 / DSM 6220 / KCTC 2777 / LMG 1558 / NBRC 3245 / NCIMB 13370)</name>
    <name type="common">Acetobacter aurantius</name>
    <dbReference type="NCBI Taxonomy" id="767434"/>
    <lineage>
        <taxon>Bacteria</taxon>
        <taxon>Pseudomonadati</taxon>
        <taxon>Pseudomonadota</taxon>
        <taxon>Gammaproteobacteria</taxon>
        <taxon>Lysobacterales</taxon>
        <taxon>Rhodanobacteraceae</taxon>
        <taxon>Frateuria</taxon>
    </lineage>
</organism>
<evidence type="ECO:0000313" key="6">
    <source>
        <dbReference type="Proteomes" id="UP000005234"/>
    </source>
</evidence>
<keyword evidence="6" id="KW-1185">Reference proteome</keyword>
<dbReference type="Proteomes" id="UP000005234">
    <property type="component" value="Chromosome"/>
</dbReference>
<dbReference type="GO" id="GO:0008703">
    <property type="term" value="F:5-amino-6-(5-phosphoribosylamino)uracil reductase activity"/>
    <property type="evidence" value="ECO:0007669"/>
    <property type="project" value="InterPro"/>
</dbReference>
<dbReference type="SUPFAM" id="SSF53597">
    <property type="entry name" value="Dihydrofolate reductase-like"/>
    <property type="match status" value="1"/>
</dbReference>
<dbReference type="KEGG" id="fau:Fraau_1666"/>
<name>H8KY86_FRAAD</name>
<dbReference type="InterPro" id="IPR024072">
    <property type="entry name" value="DHFR-like_dom_sf"/>
</dbReference>
<sequence>MSAMSRPLVICHMMSSIDGRLLVDRWTLHADGSGLSGISRMYESCGQQLAADAFIIGRRSMSEFDQVQIGDASVGPAKARRPYRDSEAHGRWAVVLDPGGRLRYAGPRVEGEPVLAVLSTQVTDVYLAELRRHGVSYAFAGKDGRDLDAALTVLHEVFDVDRLLLEGGGVTNGRFFAAGLVDEMSLLIYPGLDGRAGSPAIIEAEVAPGLPVFPGMKLQSMSTQVLAAGYVWLRYQVVVPAHATESISHGDQPASLAEP</sequence>
<accession>H8KY86</accession>
<evidence type="ECO:0000313" key="5">
    <source>
        <dbReference type="EMBL" id="AFC86080.1"/>
    </source>
</evidence>
<dbReference type="EMBL" id="CP003350">
    <property type="protein sequence ID" value="AFC86080.1"/>
    <property type="molecule type" value="Genomic_DNA"/>
</dbReference>
<dbReference type="AlphaFoldDB" id="H8KY86"/>
<dbReference type="STRING" id="767434.Fraau_1666"/>
<evidence type="ECO:0000256" key="3">
    <source>
        <dbReference type="ARBA" id="ARBA00023002"/>
    </source>
</evidence>
<gene>
    <name evidence="5" type="ordered locus">Fraau_1666</name>
</gene>
<dbReference type="InterPro" id="IPR050765">
    <property type="entry name" value="Riboflavin_Biosynth_HTPR"/>
</dbReference>
<protein>
    <submittedName>
        <fullName evidence="5">Pyrimidine reductase, riboflavin biosynthesis</fullName>
    </submittedName>
</protein>
<dbReference type="eggNOG" id="COG1985">
    <property type="taxonomic scope" value="Bacteria"/>
</dbReference>
<dbReference type="Gene3D" id="3.40.430.10">
    <property type="entry name" value="Dihydrofolate Reductase, subunit A"/>
    <property type="match status" value="1"/>
</dbReference>
<evidence type="ECO:0000259" key="4">
    <source>
        <dbReference type="Pfam" id="PF01872"/>
    </source>
</evidence>
<keyword evidence="3" id="KW-0560">Oxidoreductase</keyword>
<dbReference type="PANTHER" id="PTHR38011">
    <property type="entry name" value="DIHYDROFOLATE REDUCTASE FAMILY PROTEIN (AFU_ORTHOLOGUE AFUA_8G06820)"/>
    <property type="match status" value="1"/>
</dbReference>
<proteinExistence type="predicted"/>
<reference evidence="5" key="1">
    <citation type="submission" date="2012-02" db="EMBL/GenBank/DDBJ databases">
        <title>The complete genome of Frateuria aurantia DSM 6220.</title>
        <authorList>
            <consortium name="US DOE Joint Genome Institute (JGI-PGF)"/>
            <person name="Lucas S."/>
            <person name="Copeland A."/>
            <person name="Lapidus A."/>
            <person name="Glavina del Rio T."/>
            <person name="Dalin E."/>
            <person name="Tice H."/>
            <person name="Bruce D."/>
            <person name="Goodwin L."/>
            <person name="Pitluck S."/>
            <person name="Peters L."/>
            <person name="Ovchinnikova G."/>
            <person name="Teshima H."/>
            <person name="Kyrpides N."/>
            <person name="Mavromatis K."/>
            <person name="Ivanova N."/>
            <person name="Brettin T."/>
            <person name="Detter J.C."/>
            <person name="Han C."/>
            <person name="Larimer F."/>
            <person name="Land M."/>
            <person name="Hauser L."/>
            <person name="Markowitz V."/>
            <person name="Cheng J.-F."/>
            <person name="Hugenholtz P."/>
            <person name="Woyke T."/>
            <person name="Wu D."/>
            <person name="Brambilla E."/>
            <person name="Klenk H.-P."/>
            <person name="Eisen J.A."/>
        </authorList>
    </citation>
    <scope>NUCLEOTIDE SEQUENCE</scope>
    <source>
        <strain evidence="5">DSM 6220</strain>
    </source>
</reference>
<dbReference type="GO" id="GO:0009231">
    <property type="term" value="P:riboflavin biosynthetic process"/>
    <property type="evidence" value="ECO:0007669"/>
    <property type="project" value="InterPro"/>
</dbReference>
<keyword evidence="2" id="KW-0521">NADP</keyword>
<feature type="domain" description="Bacterial bifunctional deaminase-reductase C-terminal" evidence="4">
    <location>
        <begin position="7"/>
        <end position="230"/>
    </location>
</feature>
<dbReference type="Pfam" id="PF01872">
    <property type="entry name" value="RibD_C"/>
    <property type="match status" value="1"/>
</dbReference>
<dbReference type="PANTHER" id="PTHR38011:SF7">
    <property type="entry name" value="2,5-DIAMINO-6-RIBOSYLAMINO-4(3H)-PYRIMIDINONE 5'-PHOSPHATE REDUCTASE"/>
    <property type="match status" value="1"/>
</dbReference>
<evidence type="ECO:0000256" key="2">
    <source>
        <dbReference type="ARBA" id="ARBA00022857"/>
    </source>
</evidence>